<protein>
    <submittedName>
        <fullName evidence="2">Uncharacterized protein</fullName>
    </submittedName>
</protein>
<evidence type="ECO:0000256" key="1">
    <source>
        <dbReference type="SAM" id="MobiDB-lite"/>
    </source>
</evidence>
<dbReference type="Ensembl" id="ENSCJAT00000148299.1">
    <property type="protein sequence ID" value="ENSCJAP00000092217.1"/>
    <property type="gene ID" value="ENSCJAG00000076226.1"/>
</dbReference>
<reference evidence="2" key="3">
    <citation type="submission" date="2025-09" db="UniProtKB">
        <authorList>
            <consortium name="Ensembl"/>
        </authorList>
    </citation>
    <scope>IDENTIFICATION</scope>
</reference>
<evidence type="ECO:0000313" key="3">
    <source>
        <dbReference type="Proteomes" id="UP000008225"/>
    </source>
</evidence>
<keyword evidence="3" id="KW-1185">Reference proteome</keyword>
<reference evidence="2" key="2">
    <citation type="submission" date="2025-08" db="UniProtKB">
        <authorList>
            <consortium name="Ensembl"/>
        </authorList>
    </citation>
    <scope>IDENTIFICATION</scope>
</reference>
<feature type="region of interest" description="Disordered" evidence="1">
    <location>
        <begin position="1"/>
        <end position="31"/>
    </location>
</feature>
<dbReference type="Proteomes" id="UP000008225">
    <property type="component" value="Chromosome 9"/>
</dbReference>
<accession>A0A8I3X3B0</accession>
<reference evidence="2 3" key="1">
    <citation type="submission" date="2009-03" db="EMBL/GenBank/DDBJ databases">
        <authorList>
            <person name="Warren W."/>
            <person name="Ye L."/>
            <person name="Minx P."/>
            <person name="Worley K."/>
            <person name="Gibbs R."/>
            <person name="Wilson R.K."/>
        </authorList>
    </citation>
    <scope>NUCLEOTIDE SEQUENCE [LARGE SCALE GENOMIC DNA]</scope>
</reference>
<dbReference type="AlphaFoldDB" id="A0A8I3X3B0"/>
<name>A0A8I3X3B0_CALJA</name>
<proteinExistence type="predicted"/>
<organism evidence="2 3">
    <name type="scientific">Callithrix jacchus</name>
    <name type="common">White-tufted-ear marmoset</name>
    <name type="synonym">Simia Jacchus</name>
    <dbReference type="NCBI Taxonomy" id="9483"/>
    <lineage>
        <taxon>Eukaryota</taxon>
        <taxon>Metazoa</taxon>
        <taxon>Chordata</taxon>
        <taxon>Craniata</taxon>
        <taxon>Vertebrata</taxon>
        <taxon>Euteleostomi</taxon>
        <taxon>Mammalia</taxon>
        <taxon>Eutheria</taxon>
        <taxon>Euarchontoglires</taxon>
        <taxon>Primates</taxon>
        <taxon>Haplorrhini</taxon>
        <taxon>Platyrrhini</taxon>
        <taxon>Cebidae</taxon>
        <taxon>Callitrichinae</taxon>
        <taxon>Callithrix</taxon>
        <taxon>Callithrix</taxon>
    </lineage>
</organism>
<dbReference type="GeneTree" id="ENSGT00390000004891"/>
<evidence type="ECO:0000313" key="2">
    <source>
        <dbReference type="Ensembl" id="ENSCJAP00000092217.1"/>
    </source>
</evidence>
<dbReference type="CDD" id="cd20243">
    <property type="entry name" value="NoBody"/>
    <property type="match status" value="1"/>
</dbReference>
<sequence>SPVSLILIGDQPCASGRSTLPPGNTREAKPPKKRCLLAPRWDYPEGTPNGVFEGLQYDSISPVHSHNSSLGENNEDYLQCYPAFSDVLHLEDVLLKSYDVISVISPHEFG</sequence>
<dbReference type="Pfam" id="PF21949">
    <property type="entry name" value="NoBody"/>
    <property type="match status" value="1"/>
</dbReference>
<dbReference type="InterPro" id="IPR047852">
    <property type="entry name" value="NoBody"/>
</dbReference>